<keyword evidence="4" id="KW-0812">Transmembrane</keyword>
<dbReference type="InterPro" id="IPR017205">
    <property type="entry name" value="Sig_transdc_His_kinase_ChrS"/>
</dbReference>
<keyword evidence="3" id="KW-0902">Two-component regulatory system</keyword>
<dbReference type="Pfam" id="PF07730">
    <property type="entry name" value="HisKA_3"/>
    <property type="match status" value="1"/>
</dbReference>
<feature type="transmembrane region" description="Helical" evidence="4">
    <location>
        <begin position="110"/>
        <end position="128"/>
    </location>
</feature>
<feature type="transmembrane region" description="Helical" evidence="4">
    <location>
        <begin position="12"/>
        <end position="34"/>
    </location>
</feature>
<accession>A0AA46TI38</accession>
<keyword evidence="2 7" id="KW-0418">Kinase</keyword>
<dbReference type="GO" id="GO:0016020">
    <property type="term" value="C:membrane"/>
    <property type="evidence" value="ECO:0007669"/>
    <property type="project" value="InterPro"/>
</dbReference>
<dbReference type="Gene3D" id="1.20.5.1930">
    <property type="match status" value="1"/>
</dbReference>
<dbReference type="EMBL" id="CP094970">
    <property type="protein sequence ID" value="UYM05716.1"/>
    <property type="molecule type" value="Genomic_DNA"/>
</dbReference>
<dbReference type="PANTHER" id="PTHR24421">
    <property type="entry name" value="NITRATE/NITRITE SENSOR PROTEIN NARX-RELATED"/>
    <property type="match status" value="1"/>
</dbReference>
<evidence type="ECO:0000259" key="6">
    <source>
        <dbReference type="Pfam" id="PF07730"/>
    </source>
</evidence>
<keyword evidence="4" id="KW-0472">Membrane</keyword>
<dbReference type="Pfam" id="PF02518">
    <property type="entry name" value="HATPase_c"/>
    <property type="match status" value="1"/>
</dbReference>
<sequence length="386" mass="40927">MDRMTLARASAALRTALHVLFIGLTIFVAIDALVRPSDHAAAVVALAIVILATYVAGVALYDASTPLWTVATGLLVLSAEWVALFVLSPTAAFLAFPMFFLYLYTLPARWALPSVAAATAVVVVLYGWHRGYNVGAVIGPIVGAAVAVAFVGGFRTLQREVRHRQVLIDELVEARDELARREHEAGVLSERSRLAREIHDTVAQGLSSIQLLLHAAERADADHAALDHIRLARETAAANLAETRRFIEARPPVALQNQTLANALERLAVGSEPPQVTVTVDGEPGELPMPIETALLRVAQEALTNVRRHANASRAAITLTYMGDAVTLDVVDDGDGFDPGDLADAGARPFGITGMRARVEELGGSFSIESQAGSGVAVAAAFGSQP</sequence>
<protein>
    <submittedName>
        <fullName evidence="7">Histidine kinase</fullName>
    </submittedName>
</protein>
<keyword evidence="1" id="KW-0808">Transferase</keyword>
<dbReference type="InterPro" id="IPR050482">
    <property type="entry name" value="Sensor_HK_TwoCompSys"/>
</dbReference>
<keyword evidence="4" id="KW-1133">Transmembrane helix</keyword>
<reference evidence="7" key="1">
    <citation type="submission" date="2022-01" db="EMBL/GenBank/DDBJ databases">
        <title>Nocardioidaceae gen. sp. A5X3R13.</title>
        <authorList>
            <person name="Lopez Marin M.A."/>
            <person name="Uhlik O."/>
        </authorList>
    </citation>
    <scope>NUCLEOTIDE SEQUENCE</scope>
    <source>
        <strain evidence="7">A5X3R13</strain>
    </source>
</reference>
<evidence type="ECO:0000313" key="8">
    <source>
        <dbReference type="Proteomes" id="UP001164390"/>
    </source>
</evidence>
<dbReference type="PIRSF" id="PIRSF037434">
    <property type="entry name" value="STHK_ChrS"/>
    <property type="match status" value="1"/>
</dbReference>
<dbReference type="CDD" id="cd16917">
    <property type="entry name" value="HATPase_UhpB-NarQ-NarX-like"/>
    <property type="match status" value="1"/>
</dbReference>
<proteinExistence type="predicted"/>
<evidence type="ECO:0000256" key="2">
    <source>
        <dbReference type="ARBA" id="ARBA00022777"/>
    </source>
</evidence>
<dbReference type="AlphaFoldDB" id="A0AA46TI38"/>
<dbReference type="RefSeq" id="WP_271634541.1">
    <property type="nucleotide sequence ID" value="NZ_CP094970.1"/>
</dbReference>
<evidence type="ECO:0000256" key="1">
    <source>
        <dbReference type="ARBA" id="ARBA00022679"/>
    </source>
</evidence>
<name>A0AA46TI38_9ACTN</name>
<dbReference type="InterPro" id="IPR011712">
    <property type="entry name" value="Sig_transdc_His_kin_sub3_dim/P"/>
</dbReference>
<dbReference type="Gene3D" id="3.30.565.10">
    <property type="entry name" value="Histidine kinase-like ATPase, C-terminal domain"/>
    <property type="match status" value="1"/>
</dbReference>
<dbReference type="InterPro" id="IPR003594">
    <property type="entry name" value="HATPase_dom"/>
</dbReference>
<dbReference type="PANTHER" id="PTHR24421:SF62">
    <property type="entry name" value="SENSORY TRANSDUCTION HISTIDINE KINASE"/>
    <property type="match status" value="1"/>
</dbReference>
<feature type="transmembrane region" description="Helical" evidence="4">
    <location>
        <begin position="41"/>
        <end position="61"/>
    </location>
</feature>
<dbReference type="Proteomes" id="UP001164390">
    <property type="component" value="Chromosome"/>
</dbReference>
<dbReference type="KEGG" id="sgrg:L0C25_01150"/>
<organism evidence="7 8">
    <name type="scientific">Solicola gregarius</name>
    <dbReference type="NCBI Taxonomy" id="2908642"/>
    <lineage>
        <taxon>Bacteria</taxon>
        <taxon>Bacillati</taxon>
        <taxon>Actinomycetota</taxon>
        <taxon>Actinomycetes</taxon>
        <taxon>Propionibacteriales</taxon>
        <taxon>Nocardioidaceae</taxon>
        <taxon>Solicola</taxon>
    </lineage>
</organism>
<dbReference type="GO" id="GO:0046983">
    <property type="term" value="F:protein dimerization activity"/>
    <property type="evidence" value="ECO:0007669"/>
    <property type="project" value="InterPro"/>
</dbReference>
<feature type="domain" description="Signal transduction histidine kinase subgroup 3 dimerisation and phosphoacceptor" evidence="6">
    <location>
        <begin position="190"/>
        <end position="249"/>
    </location>
</feature>
<feature type="transmembrane region" description="Helical" evidence="4">
    <location>
        <begin position="134"/>
        <end position="154"/>
    </location>
</feature>
<dbReference type="SUPFAM" id="SSF55874">
    <property type="entry name" value="ATPase domain of HSP90 chaperone/DNA topoisomerase II/histidine kinase"/>
    <property type="match status" value="1"/>
</dbReference>
<feature type="domain" description="Histidine kinase/HSP90-like ATPase" evidence="5">
    <location>
        <begin position="292"/>
        <end position="378"/>
    </location>
</feature>
<gene>
    <name evidence="7" type="ORF">L0C25_01150</name>
</gene>
<evidence type="ECO:0000313" key="7">
    <source>
        <dbReference type="EMBL" id="UYM05716.1"/>
    </source>
</evidence>
<keyword evidence="8" id="KW-1185">Reference proteome</keyword>
<feature type="transmembrane region" description="Helical" evidence="4">
    <location>
        <begin position="81"/>
        <end position="103"/>
    </location>
</feature>
<dbReference type="InterPro" id="IPR036890">
    <property type="entry name" value="HATPase_C_sf"/>
</dbReference>
<evidence type="ECO:0000259" key="5">
    <source>
        <dbReference type="Pfam" id="PF02518"/>
    </source>
</evidence>
<evidence type="ECO:0000256" key="4">
    <source>
        <dbReference type="SAM" id="Phobius"/>
    </source>
</evidence>
<evidence type="ECO:0000256" key="3">
    <source>
        <dbReference type="ARBA" id="ARBA00023012"/>
    </source>
</evidence>
<dbReference type="GO" id="GO:0000155">
    <property type="term" value="F:phosphorelay sensor kinase activity"/>
    <property type="evidence" value="ECO:0007669"/>
    <property type="project" value="InterPro"/>
</dbReference>